<sequence>MPETLLSRVPVEQLPEDFQRLRESSIAVAGDGDRLEVFGHHPALYRWYQSNFYGAVFDNGSPDMRVDRKWKELIRLKLSLTNGCFVCNAHNVPAAAAAGYSQAQIDAMDDEDSPLFTPQEQAVLALGRLFAIADPDPSLTPDLYARLSAHFSDAEILELGFVATILSGWTKLVFAYGLITRECPIGSPERTMTPSQTHLS</sequence>
<dbReference type="InterPro" id="IPR003779">
    <property type="entry name" value="CMD-like"/>
</dbReference>
<dbReference type="Gene3D" id="1.20.1290.10">
    <property type="entry name" value="AhpD-like"/>
    <property type="match status" value="1"/>
</dbReference>
<accession>A0A975D622</accession>
<dbReference type="InterPro" id="IPR029032">
    <property type="entry name" value="AhpD-like"/>
</dbReference>
<dbReference type="GO" id="GO:0051920">
    <property type="term" value="F:peroxiredoxin activity"/>
    <property type="evidence" value="ECO:0007669"/>
    <property type="project" value="InterPro"/>
</dbReference>
<protein>
    <submittedName>
        <fullName evidence="2">Carboxymuconolactone decarboxylase family protein</fullName>
    </submittedName>
</protein>
<reference evidence="2" key="2">
    <citation type="submission" date="2021-04" db="EMBL/GenBank/DDBJ databases">
        <title>Isolation and genomic analysis of the ibuprofen-degrading bacterium Sphingomonas strain MPO218.</title>
        <authorList>
            <person name="Aulestia M."/>
            <person name="Flores A."/>
            <person name="Mangas E.L."/>
            <person name="Perez-Pulido A.J."/>
            <person name="Santero E."/>
            <person name="Camacho E.M."/>
        </authorList>
    </citation>
    <scope>NUCLEOTIDE SEQUENCE</scope>
    <source>
        <strain evidence="2">MPO218</strain>
    </source>
</reference>
<evidence type="ECO:0000313" key="3">
    <source>
        <dbReference type="Proteomes" id="UP000664914"/>
    </source>
</evidence>
<gene>
    <name evidence="2" type="ORF">HRJ34_07775</name>
</gene>
<name>A0A975D622_9SPHN</name>
<dbReference type="PANTHER" id="PTHR35446">
    <property type="entry name" value="SI:CH211-175M2.5"/>
    <property type="match status" value="1"/>
</dbReference>
<feature type="domain" description="Carboxymuconolactone decarboxylase-like" evidence="1">
    <location>
        <begin position="43"/>
        <end position="126"/>
    </location>
</feature>
<dbReference type="EMBL" id="CP059319">
    <property type="protein sequence ID" value="QTH23389.1"/>
    <property type="molecule type" value="Genomic_DNA"/>
</dbReference>
<evidence type="ECO:0000313" key="2">
    <source>
        <dbReference type="EMBL" id="QTH23389.1"/>
    </source>
</evidence>
<reference evidence="2" key="1">
    <citation type="submission" date="2020-07" db="EMBL/GenBank/DDBJ databases">
        <authorList>
            <person name="Camacho E."/>
        </authorList>
    </citation>
    <scope>NUCLEOTIDE SEQUENCE</scope>
    <source>
        <strain evidence="2">MPO218</strain>
    </source>
</reference>
<evidence type="ECO:0000259" key="1">
    <source>
        <dbReference type="Pfam" id="PF02627"/>
    </source>
</evidence>
<proteinExistence type="predicted"/>
<dbReference type="AlphaFoldDB" id="A0A975D622"/>
<dbReference type="PANTHER" id="PTHR35446:SF2">
    <property type="entry name" value="CARBOXYMUCONOLACTONE DECARBOXYLASE-LIKE DOMAIN-CONTAINING PROTEIN"/>
    <property type="match status" value="1"/>
</dbReference>
<organism evidence="2 3">
    <name type="scientific">Rhizorhabdus wittichii</name>
    <dbReference type="NCBI Taxonomy" id="160791"/>
    <lineage>
        <taxon>Bacteria</taxon>
        <taxon>Pseudomonadati</taxon>
        <taxon>Pseudomonadota</taxon>
        <taxon>Alphaproteobacteria</taxon>
        <taxon>Sphingomonadales</taxon>
        <taxon>Sphingomonadaceae</taxon>
        <taxon>Rhizorhabdus</taxon>
    </lineage>
</organism>
<dbReference type="SUPFAM" id="SSF69118">
    <property type="entry name" value="AhpD-like"/>
    <property type="match status" value="1"/>
</dbReference>
<dbReference type="RefSeq" id="WP_208633773.1">
    <property type="nucleotide sequence ID" value="NZ_CP059319.1"/>
</dbReference>
<dbReference type="Pfam" id="PF02627">
    <property type="entry name" value="CMD"/>
    <property type="match status" value="1"/>
</dbReference>
<dbReference type="Proteomes" id="UP000664914">
    <property type="component" value="Chromosome"/>
</dbReference>